<evidence type="ECO:0000313" key="1">
    <source>
        <dbReference type="EMBL" id="TYB41206.1"/>
    </source>
</evidence>
<protein>
    <submittedName>
        <fullName evidence="1">Uncharacterized protein</fullName>
    </submittedName>
</protein>
<evidence type="ECO:0000313" key="2">
    <source>
        <dbReference type="Proteomes" id="UP000323380"/>
    </source>
</evidence>
<organism evidence="1 2">
    <name type="scientific">Actinomadura chibensis</name>
    <dbReference type="NCBI Taxonomy" id="392828"/>
    <lineage>
        <taxon>Bacteria</taxon>
        <taxon>Bacillati</taxon>
        <taxon>Actinomycetota</taxon>
        <taxon>Actinomycetes</taxon>
        <taxon>Streptosporangiales</taxon>
        <taxon>Thermomonosporaceae</taxon>
        <taxon>Actinomadura</taxon>
    </lineage>
</organism>
<sequence length="86" mass="9365">MESAKLSPDEVAFLLRDLCVGLGFCLSPEDQGALCDSPPNDVDAFTEAVFRAEGLDATLHKHLYRRVREEVARAFRDGSGIPGTGR</sequence>
<dbReference type="STRING" id="1220554.GCA_001552135_07657"/>
<dbReference type="Proteomes" id="UP000323380">
    <property type="component" value="Unassembled WGS sequence"/>
</dbReference>
<dbReference type="EMBL" id="VSFG01000011">
    <property type="protein sequence ID" value="TYB41206.1"/>
    <property type="molecule type" value="Genomic_DNA"/>
</dbReference>
<dbReference type="RefSeq" id="WP_067903978.1">
    <property type="nucleotide sequence ID" value="NZ_VSFG01000011.1"/>
</dbReference>
<accession>A0A5D0NA57</accession>
<proteinExistence type="predicted"/>
<dbReference type="AlphaFoldDB" id="A0A5D0NA57"/>
<gene>
    <name evidence="1" type="ORF">FXF69_37530</name>
</gene>
<keyword evidence="2" id="KW-1185">Reference proteome</keyword>
<name>A0A5D0NA57_9ACTN</name>
<comment type="caution">
    <text evidence="1">The sequence shown here is derived from an EMBL/GenBank/DDBJ whole genome shotgun (WGS) entry which is preliminary data.</text>
</comment>
<reference evidence="1 2" key="1">
    <citation type="submission" date="2019-08" db="EMBL/GenBank/DDBJ databases">
        <title>Actinomadura sp. nov. CYP1-5 isolated from mountain soil.</title>
        <authorList>
            <person name="Songsumanus A."/>
            <person name="Kuncharoen N."/>
            <person name="Kudo T."/>
            <person name="Yuki M."/>
            <person name="Igarashi Y."/>
            <person name="Tanasupawat S."/>
        </authorList>
    </citation>
    <scope>NUCLEOTIDE SEQUENCE [LARGE SCALE GENOMIC DNA]</scope>
    <source>
        <strain evidence="1 2">JCM 14158</strain>
    </source>
</reference>